<dbReference type="PRINTS" id="PR00125">
    <property type="entry name" value="ATPASEDELTA"/>
</dbReference>
<keyword evidence="7" id="KW-1003">Cell membrane</keyword>
<comment type="function">
    <text evidence="7">This protein is part of the stalk that links CF(0) to CF(1). It either transmits conformational changes from CF(0) to CF(1) or is implicated in proton conduction.</text>
</comment>
<evidence type="ECO:0000313" key="9">
    <source>
        <dbReference type="Proteomes" id="UP001629536"/>
    </source>
</evidence>
<dbReference type="InterPro" id="IPR000711">
    <property type="entry name" value="ATPase_OSCP/dsu"/>
</dbReference>
<keyword evidence="7" id="KW-0139">CF(1)</keyword>
<dbReference type="Gene3D" id="1.10.520.20">
    <property type="entry name" value="N-terminal domain of the delta subunit of the F1F0-ATP synthase"/>
    <property type="match status" value="1"/>
</dbReference>
<gene>
    <name evidence="7 8" type="primary">atpH</name>
    <name evidence="8" type="ORF">ABGF40_05240</name>
</gene>
<sequence length="178" mass="20565">MNNRVSKVYSEAFFTLSLEKDKLDIHKKDLLEIDKILNEYEEINQLLLNPNVTKDDKKQLISKVFSDIDVDTLNLLKVLIDKSRFLVFKELVKEYRKNYNINKNIAEGIVYSANKLEQSDIDDLIAVLEKNFGKKVELENKIDETLIGGISIFIDGKRIDNSIKSRLEALKSSLKERG</sequence>
<evidence type="ECO:0000256" key="7">
    <source>
        <dbReference type="HAMAP-Rule" id="MF_01416"/>
    </source>
</evidence>
<accession>A0ABW9F730</accession>
<dbReference type="PANTHER" id="PTHR11910">
    <property type="entry name" value="ATP SYNTHASE DELTA CHAIN"/>
    <property type="match status" value="1"/>
</dbReference>
<comment type="function">
    <text evidence="7">F(1)F(0) ATP synthase produces ATP from ADP in the presence of a proton or sodium gradient. F-type ATPases consist of two structural domains, F(1) containing the extramembraneous catalytic core and F(0) containing the membrane proton channel, linked together by a central stalk and a peripheral stalk. During catalysis, ATP synthesis in the catalytic domain of F(1) is coupled via a rotary mechanism of the central stalk subunits to proton translocation.</text>
</comment>
<dbReference type="InterPro" id="IPR026015">
    <property type="entry name" value="ATP_synth_OSCP/delta_N_sf"/>
</dbReference>
<name>A0ABW9F730_9FIRM</name>
<evidence type="ECO:0000256" key="6">
    <source>
        <dbReference type="ARBA" id="ARBA00023310"/>
    </source>
</evidence>
<comment type="subcellular location">
    <subcellularLocation>
        <location evidence="7">Cell membrane</location>
        <topology evidence="7">Peripheral membrane protein</topology>
    </subcellularLocation>
    <subcellularLocation>
        <location evidence="1">Membrane</location>
    </subcellularLocation>
</comment>
<dbReference type="Proteomes" id="UP001629536">
    <property type="component" value="Unassembled WGS sequence"/>
</dbReference>
<comment type="caution">
    <text evidence="8">The sequence shown here is derived from an EMBL/GenBank/DDBJ whole genome shotgun (WGS) entry which is preliminary data.</text>
</comment>
<evidence type="ECO:0000256" key="4">
    <source>
        <dbReference type="ARBA" id="ARBA00023065"/>
    </source>
</evidence>
<keyword evidence="9" id="KW-1185">Reference proteome</keyword>
<evidence type="ECO:0000256" key="1">
    <source>
        <dbReference type="ARBA" id="ARBA00004370"/>
    </source>
</evidence>
<keyword evidence="6 7" id="KW-0066">ATP synthesis</keyword>
<evidence type="ECO:0000313" key="8">
    <source>
        <dbReference type="EMBL" id="MFM1525074.1"/>
    </source>
</evidence>
<reference evidence="8 9" key="1">
    <citation type="journal article" date="2024" name="Front. Microbiol.">
        <title>Pangenomic and biochemical analyses of Helcococcus ovis reveal widespread tetracycline resistance and a novel bacterial species, Helcococcus bovis.</title>
        <authorList>
            <person name="Cunha F."/>
            <person name="Zhai Y."/>
            <person name="Casaro S."/>
            <person name="Jones K.L."/>
            <person name="Hernandez M."/>
            <person name="Bisinotto R.S."/>
            <person name="Kariyawasam S."/>
            <person name="Brown M.B."/>
            <person name="Phillips A."/>
            <person name="Jeong K.C."/>
            <person name="Galvao K.N."/>
        </authorList>
    </citation>
    <scope>NUCLEOTIDE SEQUENCE [LARGE SCALE GENOMIC DNA]</scope>
    <source>
        <strain evidence="8 9">KG197</strain>
    </source>
</reference>
<dbReference type="NCBIfam" id="TIGR01145">
    <property type="entry name" value="ATP_synt_delta"/>
    <property type="match status" value="1"/>
</dbReference>
<evidence type="ECO:0000256" key="5">
    <source>
        <dbReference type="ARBA" id="ARBA00023136"/>
    </source>
</evidence>
<proteinExistence type="inferred from homology"/>
<keyword evidence="2 7" id="KW-0813">Transport</keyword>
<comment type="similarity">
    <text evidence="7">Belongs to the ATPase delta chain family.</text>
</comment>
<protein>
    <recommendedName>
        <fullName evidence="7">ATP synthase subunit delta</fullName>
    </recommendedName>
    <alternativeName>
        <fullName evidence="7">ATP synthase F(1) sector subunit delta</fullName>
    </alternativeName>
    <alternativeName>
        <fullName evidence="7">F-type ATPase subunit delta</fullName>
        <shortName evidence="7">F-ATPase subunit delta</shortName>
    </alternativeName>
</protein>
<dbReference type="HAMAP" id="MF_01416">
    <property type="entry name" value="ATP_synth_delta_bact"/>
    <property type="match status" value="1"/>
</dbReference>
<keyword evidence="4 7" id="KW-0406">Ion transport</keyword>
<evidence type="ECO:0000256" key="2">
    <source>
        <dbReference type="ARBA" id="ARBA00022448"/>
    </source>
</evidence>
<keyword evidence="5 7" id="KW-0472">Membrane</keyword>
<dbReference type="SUPFAM" id="SSF47928">
    <property type="entry name" value="N-terminal domain of the delta subunit of the F1F0-ATP synthase"/>
    <property type="match status" value="1"/>
</dbReference>
<keyword evidence="3 7" id="KW-0375">Hydrogen ion transport</keyword>
<evidence type="ECO:0000256" key="3">
    <source>
        <dbReference type="ARBA" id="ARBA00022781"/>
    </source>
</evidence>
<dbReference type="EMBL" id="JBFNFH010000011">
    <property type="protein sequence ID" value="MFM1525074.1"/>
    <property type="molecule type" value="Genomic_DNA"/>
</dbReference>
<dbReference type="Pfam" id="PF00213">
    <property type="entry name" value="OSCP"/>
    <property type="match status" value="1"/>
</dbReference>
<organism evidence="8 9">
    <name type="scientific">Helcococcus bovis</name>
    <dbReference type="NCBI Taxonomy" id="3153252"/>
    <lineage>
        <taxon>Bacteria</taxon>
        <taxon>Bacillati</taxon>
        <taxon>Bacillota</taxon>
        <taxon>Tissierellia</taxon>
        <taxon>Tissierellales</taxon>
        <taxon>Peptoniphilaceae</taxon>
        <taxon>Helcococcus</taxon>
    </lineage>
</organism>
<dbReference type="RefSeq" id="WP_408104703.1">
    <property type="nucleotide sequence ID" value="NZ_JBFNFH010000011.1"/>
</dbReference>